<dbReference type="GO" id="GO:0004340">
    <property type="term" value="F:glucokinase activity"/>
    <property type="evidence" value="ECO:0007669"/>
    <property type="project" value="UniProtKB-EC"/>
</dbReference>
<dbReference type="InterPro" id="IPR000600">
    <property type="entry name" value="ROK"/>
</dbReference>
<gene>
    <name evidence="2" type="primary">glcK_3</name>
    <name evidence="2" type="ORF">HALOF300_05349</name>
</gene>
<reference evidence="2 3" key="1">
    <citation type="submission" date="2019-11" db="EMBL/GenBank/DDBJ databases">
        <authorList>
            <person name="Criscuolo A."/>
        </authorList>
    </citation>
    <scope>NUCLEOTIDE SEQUENCE [LARGE SCALE GENOMIC DNA]</scope>
    <source>
        <strain evidence="2">CIP111667</strain>
    </source>
</reference>
<dbReference type="RefSeq" id="WP_156743875.1">
    <property type="nucleotide sequence ID" value="NZ_CACRYJ010000071.1"/>
</dbReference>
<keyword evidence="2" id="KW-0808">Transferase</keyword>
<dbReference type="SUPFAM" id="SSF53067">
    <property type="entry name" value="Actin-like ATPase domain"/>
    <property type="match status" value="1"/>
</dbReference>
<evidence type="ECO:0000313" key="3">
    <source>
        <dbReference type="Proteomes" id="UP000419743"/>
    </source>
</evidence>
<sequence>MPSHAVGVDVGGTTIKVGRVDATGTLSHPRRVPTPRDVATMVEVIAAQVRDLAQPGDAVGVVVPGIVDEASGTAVLSVNLGWRDVPLRDLLVATLGREVAFGHDVRAGALAASVWGAGGDLLFVPVGTGIAAALVLDGRVRGTGWAGEIGMLTVSDPDGGAPVVLEAVASASAIARRYAARTGAAVTGADEVVEAAVAGDADAAAVIAEGMEALGLALADSIALLGSVRVVIGGGLAGGGEAVLGPLRNSMARRLGERPAPEVFAATLGPWAGCLGAGALAMGLSTTGAGEGVGS</sequence>
<dbReference type="PANTHER" id="PTHR18964:SF149">
    <property type="entry name" value="BIFUNCTIONAL UDP-N-ACETYLGLUCOSAMINE 2-EPIMERASE_N-ACETYLMANNOSAMINE KINASE"/>
    <property type="match status" value="1"/>
</dbReference>
<comment type="similarity">
    <text evidence="1">Belongs to the ROK (NagC/XylR) family.</text>
</comment>
<accession>A0A7M4DT47</accession>
<protein>
    <submittedName>
        <fullName evidence="2">Glucokinase</fullName>
        <ecNumber evidence="2">2.7.1.2</ecNumber>
    </submittedName>
</protein>
<dbReference type="Gene3D" id="3.30.420.40">
    <property type="match status" value="2"/>
</dbReference>
<dbReference type="PANTHER" id="PTHR18964">
    <property type="entry name" value="ROK (REPRESSOR, ORF, KINASE) FAMILY"/>
    <property type="match status" value="1"/>
</dbReference>
<dbReference type="InterPro" id="IPR043129">
    <property type="entry name" value="ATPase_NBD"/>
</dbReference>
<dbReference type="EMBL" id="CACRYJ010000071">
    <property type="protein sequence ID" value="VZO40641.1"/>
    <property type="molecule type" value="Genomic_DNA"/>
</dbReference>
<comment type="caution">
    <text evidence="2">The sequence shown here is derived from an EMBL/GenBank/DDBJ whole genome shotgun (WGS) entry which is preliminary data.</text>
</comment>
<evidence type="ECO:0000313" key="2">
    <source>
        <dbReference type="EMBL" id="VZO40641.1"/>
    </source>
</evidence>
<dbReference type="AlphaFoldDB" id="A0A7M4DT47"/>
<dbReference type="Proteomes" id="UP000419743">
    <property type="component" value="Unassembled WGS sequence"/>
</dbReference>
<dbReference type="Pfam" id="PF00480">
    <property type="entry name" value="ROK"/>
    <property type="match status" value="1"/>
</dbReference>
<keyword evidence="3" id="KW-1185">Reference proteome</keyword>
<dbReference type="EC" id="2.7.1.2" evidence="2"/>
<proteinExistence type="inferred from homology"/>
<evidence type="ECO:0000256" key="1">
    <source>
        <dbReference type="ARBA" id="ARBA00006479"/>
    </source>
</evidence>
<keyword evidence="2" id="KW-0418">Kinase</keyword>
<organism evidence="2 3">
    <name type="scientific">Occultella aeris</name>
    <dbReference type="NCBI Taxonomy" id="2761496"/>
    <lineage>
        <taxon>Bacteria</taxon>
        <taxon>Bacillati</taxon>
        <taxon>Actinomycetota</taxon>
        <taxon>Actinomycetes</taxon>
        <taxon>Micrococcales</taxon>
        <taxon>Ruaniaceae</taxon>
        <taxon>Occultella</taxon>
    </lineage>
</organism>
<name>A0A7M4DT47_9MICO</name>